<keyword evidence="2" id="KW-0223">Dioxygenase</keyword>
<dbReference type="Gene3D" id="2.60.120.10">
    <property type="entry name" value="Jelly Rolls"/>
    <property type="match status" value="1"/>
</dbReference>
<proteinExistence type="inferred from homology"/>
<dbReference type="Pfam" id="PF05995">
    <property type="entry name" value="CDO_I"/>
    <property type="match status" value="1"/>
</dbReference>
<dbReference type="InterPro" id="IPR011051">
    <property type="entry name" value="RmlC_Cupin_sf"/>
</dbReference>
<reference evidence="2 3" key="1">
    <citation type="submission" date="2023-03" db="EMBL/GenBank/DDBJ databases">
        <title>YIM 133296 draft genome.</title>
        <authorList>
            <person name="Xiong L."/>
        </authorList>
    </citation>
    <scope>NUCLEOTIDE SEQUENCE [LARGE SCALE GENOMIC DNA]</scope>
    <source>
        <strain evidence="2 3">YIM 133296</strain>
    </source>
</reference>
<keyword evidence="2" id="KW-0560">Oxidoreductase</keyword>
<dbReference type="SUPFAM" id="SSF51182">
    <property type="entry name" value="RmlC-like cupins"/>
    <property type="match status" value="1"/>
</dbReference>
<evidence type="ECO:0000256" key="1">
    <source>
        <dbReference type="ARBA" id="ARBA00006622"/>
    </source>
</evidence>
<sequence length="170" mass="18720">MPISSTLPTTPTLATLEQHLTEQPPATRAQLLLTLRLFSQDPGIASLVDLAATDRQWHEVARTPQLQVWVISWPPGTSTGWHDHGGAVGAFRVVRGSLEEHTVRDGRRLRTLAPGDLRVFSGSHVHDVRNTGAVPALSVHAYSPRLDAMTRYVETDGRLEAHEVDGGERW</sequence>
<keyword evidence="3" id="KW-1185">Reference proteome</keyword>
<dbReference type="GO" id="GO:0051213">
    <property type="term" value="F:dioxygenase activity"/>
    <property type="evidence" value="ECO:0007669"/>
    <property type="project" value="UniProtKB-KW"/>
</dbReference>
<name>A0ABT6C7S5_9MICO</name>
<evidence type="ECO:0000313" key="3">
    <source>
        <dbReference type="Proteomes" id="UP001528912"/>
    </source>
</evidence>
<protein>
    <submittedName>
        <fullName evidence="2">Cysteine dioxygenase family protein</fullName>
    </submittedName>
</protein>
<comment type="similarity">
    <text evidence="1">Belongs to the cysteine dioxygenase family.</text>
</comment>
<dbReference type="EMBL" id="JAROAV010000010">
    <property type="protein sequence ID" value="MDF8263336.1"/>
    <property type="molecule type" value="Genomic_DNA"/>
</dbReference>
<gene>
    <name evidence="2" type="ORF">P4R38_03620</name>
</gene>
<organism evidence="2 3">
    <name type="scientific">Luteipulveratus flavus</name>
    <dbReference type="NCBI Taxonomy" id="3031728"/>
    <lineage>
        <taxon>Bacteria</taxon>
        <taxon>Bacillati</taxon>
        <taxon>Actinomycetota</taxon>
        <taxon>Actinomycetes</taxon>
        <taxon>Micrococcales</taxon>
        <taxon>Dermacoccaceae</taxon>
        <taxon>Luteipulveratus</taxon>
    </lineage>
</organism>
<accession>A0ABT6C7S5</accession>
<dbReference type="InterPro" id="IPR014710">
    <property type="entry name" value="RmlC-like_jellyroll"/>
</dbReference>
<evidence type="ECO:0000313" key="2">
    <source>
        <dbReference type="EMBL" id="MDF8263336.1"/>
    </source>
</evidence>
<dbReference type="CDD" id="cd10548">
    <property type="entry name" value="cupin_CDO"/>
    <property type="match status" value="1"/>
</dbReference>
<dbReference type="Proteomes" id="UP001528912">
    <property type="component" value="Unassembled WGS sequence"/>
</dbReference>
<dbReference type="InterPro" id="IPR010300">
    <property type="entry name" value="CDO_1"/>
</dbReference>
<comment type="caution">
    <text evidence="2">The sequence shown here is derived from an EMBL/GenBank/DDBJ whole genome shotgun (WGS) entry which is preliminary data.</text>
</comment>
<dbReference type="RefSeq" id="WP_277191087.1">
    <property type="nucleotide sequence ID" value="NZ_JAROAV010000010.1"/>
</dbReference>